<organism evidence="5 6">
    <name type="scientific">Cryobacterium ruanii</name>
    <dbReference type="NCBI Taxonomy" id="1259197"/>
    <lineage>
        <taxon>Bacteria</taxon>
        <taxon>Bacillati</taxon>
        <taxon>Actinomycetota</taxon>
        <taxon>Actinomycetes</taxon>
        <taxon>Micrococcales</taxon>
        <taxon>Microbacteriaceae</taxon>
        <taxon>Cryobacterium</taxon>
    </lineage>
</organism>
<dbReference type="InterPro" id="IPR000424">
    <property type="entry name" value="Primosome_PriB/ssb"/>
</dbReference>
<name>A0A4V3IT11_9MICO</name>
<gene>
    <name evidence="5" type="ORF">E3T47_15640</name>
</gene>
<dbReference type="Gene3D" id="2.40.50.140">
    <property type="entry name" value="Nucleic acid-binding proteins"/>
    <property type="match status" value="1"/>
</dbReference>
<dbReference type="EMBL" id="SOHK01000024">
    <property type="protein sequence ID" value="TFD63092.1"/>
    <property type="molecule type" value="Genomic_DNA"/>
</dbReference>
<evidence type="ECO:0000313" key="5">
    <source>
        <dbReference type="EMBL" id="TFD63092.1"/>
    </source>
</evidence>
<dbReference type="SUPFAM" id="SSF50249">
    <property type="entry name" value="Nucleic acid-binding proteins"/>
    <property type="match status" value="1"/>
</dbReference>
<comment type="caution">
    <text evidence="5">The sequence shown here is derived from an EMBL/GenBank/DDBJ whole genome shotgun (WGS) entry which is preliminary data.</text>
</comment>
<dbReference type="OrthoDB" id="4427276at2"/>
<dbReference type="GO" id="GO:0003697">
    <property type="term" value="F:single-stranded DNA binding"/>
    <property type="evidence" value="ECO:0007669"/>
    <property type="project" value="InterPro"/>
</dbReference>
<keyword evidence="1 2" id="KW-0238">DNA-binding</keyword>
<dbReference type="PROSITE" id="PS50935">
    <property type="entry name" value="SSB"/>
    <property type="match status" value="1"/>
</dbReference>
<evidence type="ECO:0000256" key="4">
    <source>
        <dbReference type="SAM" id="MobiDB-lite"/>
    </source>
</evidence>
<evidence type="ECO:0000256" key="3">
    <source>
        <dbReference type="RuleBase" id="RU000524"/>
    </source>
</evidence>
<dbReference type="NCBIfam" id="TIGR00621">
    <property type="entry name" value="ssb"/>
    <property type="match status" value="1"/>
</dbReference>
<dbReference type="InterPro" id="IPR012340">
    <property type="entry name" value="NA-bd_OB-fold"/>
</dbReference>
<dbReference type="AlphaFoldDB" id="A0A4V3IT11"/>
<reference evidence="5 6" key="1">
    <citation type="submission" date="2019-03" db="EMBL/GenBank/DDBJ databases">
        <title>Genomics of glacier-inhabiting Cryobacterium strains.</title>
        <authorList>
            <person name="Liu Q."/>
            <person name="Xin Y.-H."/>
        </authorList>
    </citation>
    <scope>NUCLEOTIDE SEQUENCE [LARGE SCALE GENOMIC DNA]</scope>
    <source>
        <strain evidence="5 6">Sr36</strain>
    </source>
</reference>
<protein>
    <recommendedName>
        <fullName evidence="3">Single-stranded DNA-binding protein</fullName>
    </recommendedName>
</protein>
<dbReference type="Proteomes" id="UP000298154">
    <property type="component" value="Unassembled WGS sequence"/>
</dbReference>
<keyword evidence="6" id="KW-1185">Reference proteome</keyword>
<dbReference type="InterPro" id="IPR011344">
    <property type="entry name" value="ssDNA-bd"/>
</dbReference>
<evidence type="ECO:0000256" key="1">
    <source>
        <dbReference type="ARBA" id="ARBA00023125"/>
    </source>
</evidence>
<dbReference type="RefSeq" id="WP_134556954.1">
    <property type="nucleotide sequence ID" value="NZ_SOHK01000024.1"/>
</dbReference>
<evidence type="ECO:0000256" key="2">
    <source>
        <dbReference type="PROSITE-ProRule" id="PRU00252"/>
    </source>
</evidence>
<feature type="compositionally biased region" description="Basic and acidic residues" evidence="4">
    <location>
        <begin position="198"/>
        <end position="209"/>
    </location>
</feature>
<feature type="region of interest" description="Disordered" evidence="4">
    <location>
        <begin position="144"/>
        <end position="209"/>
    </location>
</feature>
<dbReference type="Pfam" id="PF00436">
    <property type="entry name" value="SSB"/>
    <property type="match status" value="1"/>
</dbReference>
<proteinExistence type="predicted"/>
<sequence length="209" mass="22398">MCAGGSLGAESLRIHAITVPGETMSDHITISGVIGTVPRLTFGKNGTPITSFRLASRQSHHDKITDEWIVDESCWYSVTTYRQLATNAGKSLGRGEHVVVTGRLVISQWTNAEKSGTSVEIIAESVGHDLTWYTTTPVRSGAAARFSADRTGAEQTGSDLTAPEPVESFESTDSFAAYEADPDPIDRSGDGFVPIDTDADRDAYARLDS</sequence>
<accession>A0A4V3IT11</accession>
<dbReference type="CDD" id="cd04496">
    <property type="entry name" value="SSB_OBF"/>
    <property type="match status" value="1"/>
</dbReference>
<dbReference type="GO" id="GO:0006260">
    <property type="term" value="P:DNA replication"/>
    <property type="evidence" value="ECO:0007669"/>
    <property type="project" value="InterPro"/>
</dbReference>
<evidence type="ECO:0000313" key="6">
    <source>
        <dbReference type="Proteomes" id="UP000298154"/>
    </source>
</evidence>